<dbReference type="AlphaFoldDB" id="A0A075X3T6"/>
<reference evidence="3" key="1">
    <citation type="journal article" date="2014" name="J. Antimicrob. Chemother.">
        <title>Amikacin resistance plasmids in extensively antibiotic-resistant GC2 Acinetobacter baumannii from two Australian hospitals.</title>
        <authorList>
            <person name="Nigro S.J."/>
            <person name="Hall R.M."/>
        </authorList>
    </citation>
    <scope>NUCLEOTIDE SEQUENCE</scope>
    <source>
        <strain evidence="3">D72</strain>
        <plasmid evidence="3">pD72-2</plasmid>
    </source>
</reference>
<proteinExistence type="predicted"/>
<dbReference type="EMBL" id="KM051846">
    <property type="protein sequence ID" value="AIH07981.1"/>
    <property type="molecule type" value="Genomic_DNA"/>
</dbReference>
<evidence type="ECO:0000256" key="2">
    <source>
        <dbReference type="SAM" id="Phobius"/>
    </source>
</evidence>
<geneLocation type="plasmid" evidence="3">
    <name>pD72-2</name>
</geneLocation>
<keyword evidence="2" id="KW-0812">Transmembrane</keyword>
<evidence type="ECO:0000313" key="3">
    <source>
        <dbReference type="EMBL" id="AIH07981.1"/>
    </source>
</evidence>
<evidence type="ECO:0000256" key="1">
    <source>
        <dbReference type="SAM" id="Coils"/>
    </source>
</evidence>
<feature type="transmembrane region" description="Helical" evidence="2">
    <location>
        <begin position="381"/>
        <end position="403"/>
    </location>
</feature>
<protein>
    <submittedName>
        <fullName evidence="3">Uncharacterized protein</fullName>
    </submittedName>
</protein>
<feature type="coiled-coil region" evidence="1">
    <location>
        <begin position="99"/>
        <end position="154"/>
    </location>
</feature>
<keyword evidence="3" id="KW-0614">Plasmid</keyword>
<keyword evidence="2" id="KW-0472">Membrane</keyword>
<name>A0A075X3T6_ACIBA</name>
<dbReference type="RefSeq" id="WP_031943506.1">
    <property type="nucleotide sequence ID" value="NC_025111.1"/>
</dbReference>
<organism evidence="3">
    <name type="scientific">Acinetobacter baumannii</name>
    <dbReference type="NCBI Taxonomy" id="470"/>
    <lineage>
        <taxon>Bacteria</taxon>
        <taxon>Pseudomonadati</taxon>
        <taxon>Pseudomonadota</taxon>
        <taxon>Gammaproteobacteria</taxon>
        <taxon>Moraxellales</taxon>
        <taxon>Moraxellaceae</taxon>
        <taxon>Acinetobacter</taxon>
        <taxon>Acinetobacter calcoaceticus/baumannii complex</taxon>
    </lineage>
</organism>
<feature type="transmembrane region" description="Helical" evidence="2">
    <location>
        <begin position="236"/>
        <end position="257"/>
    </location>
</feature>
<accession>A0A075X3T6</accession>
<keyword evidence="2" id="KW-1133">Transmembrane helix</keyword>
<sequence>MNTKYLSALKTNFINENELDSLLSEIQDLPGHPQSLTTLQDCGYKMGVIHEDYFNVMSSFTFQQFEKSKRSILYVYDKELVYKHIQAIQKAKYVLPLILKQYENTERKLKELIEGCIAEKQKYQRNFELRQRLREVLQKKLSELTSDNEDEYKKLSKLNDLNSLQIVNSDLSLKSFDMAINLAKDKLGNFDIAKTHGDMWNTNYSIKALQSDNKALIEISKDPEKYDKFNIRDLSLVNYVCVIIFVLVLLVAGLLTLGDNKSEIKEPVHFAALDVYNMVNGSNPSSTIGKHNKEFFLKNYESTVQIYNKSQDVLVEYLNGSRTLTPQNREAIQKGYTILLQLADLKKDDITFSINPDIKYSYEYALGITKKNDNFSGFWNFYYKAVVYWFLFILIPFGLLNGFSELRQYELRNKIRKMIEPYYKHN</sequence>
<keyword evidence="1" id="KW-0175">Coiled coil</keyword>